<accession>A0A2W1LHC1</accession>
<gene>
    <name evidence="1" type="ORF">DNH61_02375</name>
</gene>
<dbReference type="EMBL" id="QKRB01000025">
    <property type="protein sequence ID" value="PZD97460.1"/>
    <property type="molecule type" value="Genomic_DNA"/>
</dbReference>
<dbReference type="Pfam" id="PF06953">
    <property type="entry name" value="ArsD"/>
    <property type="match status" value="1"/>
</dbReference>
<protein>
    <submittedName>
        <fullName evidence="1">Arsenical resistance operon transcriptional repressor ArsD</fullName>
    </submittedName>
</protein>
<comment type="caution">
    <text evidence="1">The sequence shown here is derived from an EMBL/GenBank/DDBJ whole genome shotgun (WGS) entry which is preliminary data.</text>
</comment>
<sequence>MANSITREVYMRTIEIFDPAMCCTTGVCGTSVDPKLVQTAANVDALNKQGVSVKRYNLSQDLDAFAANDTVKSLLASHGTDILPVTLVDGEVVKERDYPSMEEFQQWAASDTKPASVKRPAFRVIEVKSNGGGCCGDDSSCC</sequence>
<keyword evidence="2" id="KW-1185">Reference proteome</keyword>
<dbReference type="GO" id="GO:0045892">
    <property type="term" value="P:negative regulation of DNA-templated transcription"/>
    <property type="evidence" value="ECO:0007669"/>
    <property type="project" value="InterPro"/>
</dbReference>
<organism evidence="1 2">
    <name type="scientific">Paenibacillus sambharensis</name>
    <dbReference type="NCBI Taxonomy" id="1803190"/>
    <lineage>
        <taxon>Bacteria</taxon>
        <taxon>Bacillati</taxon>
        <taxon>Bacillota</taxon>
        <taxon>Bacilli</taxon>
        <taxon>Bacillales</taxon>
        <taxon>Paenibacillaceae</taxon>
        <taxon>Paenibacillus</taxon>
    </lineage>
</organism>
<dbReference type="InterPro" id="IPR010712">
    <property type="entry name" value="Arsenical-R_ArsD"/>
</dbReference>
<dbReference type="OrthoDB" id="9801358at2"/>
<dbReference type="Proteomes" id="UP000249522">
    <property type="component" value="Unassembled WGS sequence"/>
</dbReference>
<evidence type="ECO:0000313" key="1">
    <source>
        <dbReference type="EMBL" id="PZD97460.1"/>
    </source>
</evidence>
<evidence type="ECO:0000313" key="2">
    <source>
        <dbReference type="Proteomes" id="UP000249522"/>
    </source>
</evidence>
<dbReference type="NCBIfam" id="NF033727">
    <property type="entry name" value="chaperon_ArsD"/>
    <property type="match status" value="1"/>
</dbReference>
<dbReference type="Gene3D" id="3.40.30.10">
    <property type="entry name" value="Glutaredoxin"/>
    <property type="match status" value="1"/>
</dbReference>
<proteinExistence type="predicted"/>
<dbReference type="GO" id="GO:0003677">
    <property type="term" value="F:DNA binding"/>
    <property type="evidence" value="ECO:0007669"/>
    <property type="project" value="InterPro"/>
</dbReference>
<reference evidence="1 2" key="1">
    <citation type="submission" date="2018-06" db="EMBL/GenBank/DDBJ databases">
        <title>Paenibacillus imtechensis sp. nov.</title>
        <authorList>
            <person name="Pinnaka A.K."/>
            <person name="Singh H."/>
            <person name="Kaur M."/>
        </authorList>
    </citation>
    <scope>NUCLEOTIDE SEQUENCE [LARGE SCALE GENOMIC DNA]</scope>
    <source>
        <strain evidence="1 2">SMB1</strain>
    </source>
</reference>
<dbReference type="GO" id="GO:0046685">
    <property type="term" value="P:response to arsenic-containing substance"/>
    <property type="evidence" value="ECO:0007669"/>
    <property type="project" value="InterPro"/>
</dbReference>
<dbReference type="AlphaFoldDB" id="A0A2W1LHC1"/>
<name>A0A2W1LHC1_9BACL</name>